<accession>A0A316UQS7</accession>
<keyword evidence="5" id="KW-1185">Reference proteome</keyword>
<protein>
    <submittedName>
        <fullName evidence="4">NAD(P)-binding protein</fullName>
    </submittedName>
</protein>
<dbReference type="Gene3D" id="3.40.50.720">
    <property type="entry name" value="NAD(P)-binding Rossmann-like Domain"/>
    <property type="match status" value="1"/>
</dbReference>
<evidence type="ECO:0000259" key="3">
    <source>
        <dbReference type="Pfam" id="PF01370"/>
    </source>
</evidence>
<dbReference type="OrthoDB" id="16464at2759"/>
<dbReference type="Proteomes" id="UP000245884">
    <property type="component" value="Unassembled WGS sequence"/>
</dbReference>
<organism evidence="4 5">
    <name type="scientific">Jaminaea rosea</name>
    <dbReference type="NCBI Taxonomy" id="1569628"/>
    <lineage>
        <taxon>Eukaryota</taxon>
        <taxon>Fungi</taxon>
        <taxon>Dikarya</taxon>
        <taxon>Basidiomycota</taxon>
        <taxon>Ustilaginomycotina</taxon>
        <taxon>Exobasidiomycetes</taxon>
        <taxon>Microstromatales</taxon>
        <taxon>Microstromatales incertae sedis</taxon>
        <taxon>Jaminaea</taxon>
    </lineage>
</organism>
<sequence>MAITKQTILITGAGGWLGSMLAGTIAAREPNVQFSFILCDIVEPKAPKGVNNAQFVCLKADLSEPSSLDAIFSTPLGKPDVAYLMHGIMSLGSEENWDLGMKINMDSVRSVLEKARHSRNEAGEAIRVVFTSSVASYGGDLPDVVTTETACFPEGAYGCGKLIGEYLVTEYTRRGFVNGISVKLPTIVPRPGAPSRATSAFVSGIVREPLNGQEAICPVGSSASDPVLNDVGVWVAKPSTTLTNLAMAKDIVADPLLSKKMLRWTRSVMLPGFTVNISQIIEALRNVRGDQAVDLIKFEHDETCARIVKSWPRAFETKYPLSLGFKIDEDGFEGAIKEYMASYA</sequence>
<dbReference type="PANTHER" id="PTHR43103">
    <property type="entry name" value="NUCLEOSIDE-DIPHOSPHATE-SUGAR EPIMERASE"/>
    <property type="match status" value="1"/>
</dbReference>
<gene>
    <name evidence="4" type="ORF">BDZ90DRAFT_239813</name>
</gene>
<feature type="domain" description="NAD-dependent epimerase/dehydratase" evidence="3">
    <location>
        <begin position="8"/>
        <end position="213"/>
    </location>
</feature>
<dbReference type="SUPFAM" id="SSF51735">
    <property type="entry name" value="NAD(P)-binding Rossmann-fold domains"/>
    <property type="match status" value="1"/>
</dbReference>
<evidence type="ECO:0000256" key="1">
    <source>
        <dbReference type="ARBA" id="ARBA00022857"/>
    </source>
</evidence>
<dbReference type="PANTHER" id="PTHR43103:SF3">
    <property type="entry name" value="ADP-L-GLYCERO-D-MANNO-HEPTOSE-6-EPIMERASE"/>
    <property type="match status" value="1"/>
</dbReference>
<dbReference type="STRING" id="1569628.A0A316UQS7"/>
<dbReference type="AlphaFoldDB" id="A0A316UQS7"/>
<dbReference type="InterPro" id="IPR036291">
    <property type="entry name" value="NAD(P)-bd_dom_sf"/>
</dbReference>
<name>A0A316UQS7_9BASI</name>
<reference evidence="4 5" key="1">
    <citation type="journal article" date="2018" name="Mol. Biol. Evol.">
        <title>Broad Genomic Sampling Reveals a Smut Pathogenic Ancestry of the Fungal Clade Ustilaginomycotina.</title>
        <authorList>
            <person name="Kijpornyongpan T."/>
            <person name="Mondo S.J."/>
            <person name="Barry K."/>
            <person name="Sandor L."/>
            <person name="Lee J."/>
            <person name="Lipzen A."/>
            <person name="Pangilinan J."/>
            <person name="LaButti K."/>
            <person name="Hainaut M."/>
            <person name="Henrissat B."/>
            <person name="Grigoriev I.V."/>
            <person name="Spatafora J.W."/>
            <person name="Aime M.C."/>
        </authorList>
    </citation>
    <scope>NUCLEOTIDE SEQUENCE [LARGE SCALE GENOMIC DNA]</scope>
    <source>
        <strain evidence="4 5">MCA 5214</strain>
    </source>
</reference>
<keyword evidence="2" id="KW-0119">Carbohydrate metabolism</keyword>
<dbReference type="EMBL" id="KZ819667">
    <property type="protein sequence ID" value="PWN27640.1"/>
    <property type="molecule type" value="Genomic_DNA"/>
</dbReference>
<evidence type="ECO:0000256" key="2">
    <source>
        <dbReference type="ARBA" id="ARBA00023277"/>
    </source>
</evidence>
<evidence type="ECO:0000313" key="5">
    <source>
        <dbReference type="Proteomes" id="UP000245884"/>
    </source>
</evidence>
<dbReference type="GeneID" id="37029190"/>
<keyword evidence="1" id="KW-0521">NADP</keyword>
<dbReference type="RefSeq" id="XP_025362252.1">
    <property type="nucleotide sequence ID" value="XM_025507367.1"/>
</dbReference>
<proteinExistence type="predicted"/>
<evidence type="ECO:0000313" key="4">
    <source>
        <dbReference type="EMBL" id="PWN27640.1"/>
    </source>
</evidence>
<dbReference type="Gene3D" id="3.90.25.10">
    <property type="entry name" value="UDP-galactose 4-epimerase, domain 1"/>
    <property type="match status" value="1"/>
</dbReference>
<dbReference type="InterPro" id="IPR001509">
    <property type="entry name" value="Epimerase_deHydtase"/>
</dbReference>
<dbReference type="Pfam" id="PF01370">
    <property type="entry name" value="Epimerase"/>
    <property type="match status" value="1"/>
</dbReference>